<organism evidence="1 2">
    <name type="scientific">Alteromonas macleodii</name>
    <name type="common">Pseudoalteromonas macleodii</name>
    <dbReference type="NCBI Taxonomy" id="28108"/>
    <lineage>
        <taxon>Bacteria</taxon>
        <taxon>Pseudomonadati</taxon>
        <taxon>Pseudomonadota</taxon>
        <taxon>Gammaproteobacteria</taxon>
        <taxon>Alteromonadales</taxon>
        <taxon>Alteromonadaceae</taxon>
        <taxon>Alteromonas/Salinimonas group</taxon>
        <taxon>Alteromonas</taxon>
    </lineage>
</organism>
<protein>
    <submittedName>
        <fullName evidence="1">Uncharacterized protein</fullName>
    </submittedName>
</protein>
<sequence length="38" mass="4708">MVFNRSIDKFLFDAYIELNDIKSSNNKYKWLKKYKAIY</sequence>
<comment type="caution">
    <text evidence="1">The sequence shown here is derived from an EMBL/GenBank/DDBJ whole genome shotgun (WGS) entry which is preliminary data.</text>
</comment>
<dbReference type="EMBL" id="MIPY01000011">
    <property type="protein sequence ID" value="OES32551.1"/>
    <property type="molecule type" value="Genomic_DNA"/>
</dbReference>
<dbReference type="Proteomes" id="UP000095392">
    <property type="component" value="Unassembled WGS sequence"/>
</dbReference>
<accession>A0AB36FSB3</accession>
<evidence type="ECO:0000313" key="1">
    <source>
        <dbReference type="EMBL" id="OES32551.1"/>
    </source>
</evidence>
<dbReference type="AlphaFoldDB" id="A0AB36FSB3"/>
<gene>
    <name evidence="1" type="ORF">BFV95_2043</name>
</gene>
<evidence type="ECO:0000313" key="2">
    <source>
        <dbReference type="Proteomes" id="UP000095392"/>
    </source>
</evidence>
<name>A0AB36FSB3_ALTMA</name>
<keyword evidence="2" id="KW-1185">Reference proteome</keyword>
<proteinExistence type="predicted"/>
<reference evidence="1 2" key="1">
    <citation type="submission" date="2016-09" db="EMBL/GenBank/DDBJ databases">
        <title>Draft Genome Sequence of four Alteromonas macleodii strains isolated from copper coupons and grown long-term at elevated copper levels.</title>
        <authorList>
            <person name="Cusick K."/>
            <person name="Dale J."/>
            <person name="Little B."/>
            <person name="Biffinger J."/>
        </authorList>
    </citation>
    <scope>NUCLEOTIDE SEQUENCE [LARGE SCALE GENOMIC DNA]</scope>
    <source>
        <strain evidence="1 2">KCP01</strain>
    </source>
</reference>